<protein>
    <submittedName>
        <fullName evidence="1">Uncharacterized protein</fullName>
    </submittedName>
</protein>
<proteinExistence type="predicted"/>
<evidence type="ECO:0000313" key="1">
    <source>
        <dbReference type="EMBL" id="QEV51336.1"/>
    </source>
</evidence>
<accession>A0AAE6NGE2</accession>
<name>A0AAE6NGE2_STRPT</name>
<dbReference type="Proteomes" id="UP000325458">
    <property type="component" value="Chromosome"/>
</dbReference>
<dbReference type="AlphaFoldDB" id="A0AAE6NGE2"/>
<evidence type="ECO:0000313" key="2">
    <source>
        <dbReference type="Proteomes" id="UP000325458"/>
    </source>
</evidence>
<dbReference type="EMBL" id="CP023691">
    <property type="protein sequence ID" value="QEV51336.1"/>
    <property type="molecule type" value="Genomic_DNA"/>
</dbReference>
<organism evidence="1 2">
    <name type="scientific">Streptomyces platensis</name>
    <dbReference type="NCBI Taxonomy" id="58346"/>
    <lineage>
        <taxon>Bacteria</taxon>
        <taxon>Bacillati</taxon>
        <taxon>Actinomycetota</taxon>
        <taxon>Actinomycetes</taxon>
        <taxon>Kitasatosporales</taxon>
        <taxon>Streptomycetaceae</taxon>
        <taxon>Streptomyces</taxon>
    </lineage>
</organism>
<gene>
    <name evidence="1" type="ORF">CP981_06355</name>
</gene>
<sequence>MTDCSPHPRGWPLLDAVRHPGQRLLPAPAGLVPAARIRGLAPCSRTRGVGPSYPMDSSAARRIFRPTRLGSPVAGYASLPQRPQPRRR</sequence>
<reference evidence="1 2" key="1">
    <citation type="submission" date="2017-09" db="EMBL/GenBank/DDBJ databases">
        <authorList>
            <person name="Lee N."/>
            <person name="Cho B.-K."/>
        </authorList>
    </citation>
    <scope>NUCLEOTIDE SEQUENCE [LARGE SCALE GENOMIC DNA]</scope>
    <source>
        <strain evidence="1 2">ATCC 23948</strain>
    </source>
</reference>
<dbReference type="KEGG" id="spla:CP981_06355"/>